<name>A0A1G9S072_9SPHI</name>
<gene>
    <name evidence="1" type="ORF">SAMN05421813_10917</name>
</gene>
<dbReference type="EMBL" id="FNHH01000009">
    <property type="protein sequence ID" value="SDM28899.1"/>
    <property type="molecule type" value="Genomic_DNA"/>
</dbReference>
<proteinExistence type="predicted"/>
<keyword evidence="2" id="KW-1185">Reference proteome</keyword>
<dbReference type="AlphaFoldDB" id="A0A1G9S072"/>
<protein>
    <submittedName>
        <fullName evidence="1">Uncharacterized protein</fullName>
    </submittedName>
</protein>
<sequence>MVLMSITAKSQAHLIGMTYPELRAELKTNNDLTFMGNKTTEGITMVHYKNILTNDDNSFLFENGICRMYSRVSNKENLIQFIQRLNETSTKVNENTWIDPKNIYRIELRYIKDNPYYAVDYTKI</sequence>
<evidence type="ECO:0000313" key="2">
    <source>
        <dbReference type="Proteomes" id="UP000199226"/>
    </source>
</evidence>
<dbReference type="Proteomes" id="UP000199226">
    <property type="component" value="Unassembled WGS sequence"/>
</dbReference>
<evidence type="ECO:0000313" key="1">
    <source>
        <dbReference type="EMBL" id="SDM28899.1"/>
    </source>
</evidence>
<reference evidence="2" key="1">
    <citation type="submission" date="2016-10" db="EMBL/GenBank/DDBJ databases">
        <authorList>
            <person name="Varghese N."/>
            <person name="Submissions S."/>
        </authorList>
    </citation>
    <scope>NUCLEOTIDE SEQUENCE [LARGE SCALE GENOMIC DNA]</scope>
    <source>
        <strain evidence="2">DSM 24536</strain>
    </source>
</reference>
<organism evidence="1 2">
    <name type="scientific">Daejeonella rubra</name>
    <dbReference type="NCBI Taxonomy" id="990371"/>
    <lineage>
        <taxon>Bacteria</taxon>
        <taxon>Pseudomonadati</taxon>
        <taxon>Bacteroidota</taxon>
        <taxon>Sphingobacteriia</taxon>
        <taxon>Sphingobacteriales</taxon>
        <taxon>Sphingobacteriaceae</taxon>
        <taxon>Daejeonella</taxon>
    </lineage>
</organism>
<accession>A0A1G9S072</accession>